<accession>A0A7S8EBC7</accession>
<dbReference type="GO" id="GO:0046872">
    <property type="term" value="F:metal ion binding"/>
    <property type="evidence" value="ECO:0007669"/>
    <property type="project" value="UniProtKB-KW"/>
</dbReference>
<evidence type="ECO:0000256" key="5">
    <source>
        <dbReference type="ARBA" id="ARBA00022801"/>
    </source>
</evidence>
<evidence type="ECO:0000256" key="4">
    <source>
        <dbReference type="ARBA" id="ARBA00022723"/>
    </source>
</evidence>
<evidence type="ECO:0000256" key="8">
    <source>
        <dbReference type="PIRSR" id="PIRSR611778-50"/>
    </source>
</evidence>
<comment type="function">
    <text evidence="6">Catalyzes the stereospecific hydrolysis of the cyclic amide bond of D-hydantoin derivatives.</text>
</comment>
<keyword evidence="3" id="KW-0597">Phosphoprotein</keyword>
<comment type="similarity">
    <text evidence="2">Belongs to the metallo-dependent hydrolases superfamily. Hydantoinase/dihydropyrimidinase family.</text>
</comment>
<keyword evidence="11" id="KW-1185">Reference proteome</keyword>
<evidence type="ECO:0000256" key="2">
    <source>
        <dbReference type="ARBA" id="ARBA00008829"/>
    </source>
</evidence>
<gene>
    <name evidence="10" type="primary">hydA</name>
    <name evidence="10" type="ORF">G4Y79_05475</name>
</gene>
<organism evidence="10 11">
    <name type="scientific">Phototrophicus methaneseepsis</name>
    <dbReference type="NCBI Taxonomy" id="2710758"/>
    <lineage>
        <taxon>Bacteria</taxon>
        <taxon>Bacillati</taxon>
        <taxon>Chloroflexota</taxon>
        <taxon>Candidatus Thermofontia</taxon>
        <taxon>Phototrophicales</taxon>
        <taxon>Phototrophicaceae</taxon>
        <taxon>Phototrophicus</taxon>
    </lineage>
</organism>
<dbReference type="Proteomes" id="UP000594468">
    <property type="component" value="Chromosome"/>
</dbReference>
<dbReference type="Pfam" id="PF01979">
    <property type="entry name" value="Amidohydro_1"/>
    <property type="match status" value="1"/>
</dbReference>
<dbReference type="InterPro" id="IPR050378">
    <property type="entry name" value="Metallo-dep_Hydrolases_sf"/>
</dbReference>
<dbReference type="Gene3D" id="2.30.40.10">
    <property type="entry name" value="Urease, subunit C, domain 1"/>
    <property type="match status" value="1"/>
</dbReference>
<evidence type="ECO:0000259" key="9">
    <source>
        <dbReference type="Pfam" id="PF01979"/>
    </source>
</evidence>
<name>A0A7S8EBC7_9CHLR</name>
<keyword evidence="5 10" id="KW-0378">Hydrolase</keyword>
<evidence type="ECO:0000256" key="3">
    <source>
        <dbReference type="ARBA" id="ARBA00022553"/>
    </source>
</evidence>
<dbReference type="Gene3D" id="3.20.20.140">
    <property type="entry name" value="Metal-dependent hydrolases"/>
    <property type="match status" value="1"/>
</dbReference>
<feature type="domain" description="Amidohydrolase-related" evidence="9">
    <location>
        <begin position="49"/>
        <end position="465"/>
    </location>
</feature>
<comment type="PTM">
    <text evidence="8">Carbamylation allows a single lysine to coordinate two divalent metal cations.</text>
</comment>
<dbReference type="SUPFAM" id="SSF51338">
    <property type="entry name" value="Composite domain of metallo-dependent hydrolases"/>
    <property type="match status" value="2"/>
</dbReference>
<reference evidence="10 11" key="1">
    <citation type="submission" date="2020-02" db="EMBL/GenBank/DDBJ databases">
        <authorList>
            <person name="Zheng R.K."/>
            <person name="Sun C.M."/>
        </authorList>
    </citation>
    <scope>NUCLEOTIDE SEQUENCE [LARGE SCALE GENOMIC DNA]</scope>
    <source>
        <strain evidence="11">rifampicinis</strain>
    </source>
</reference>
<sequence length="492" mass="54085">MGTLFKNGTIVTASDEVVGDILVEGEVITLIGQSLDSDGHDVVDCTGKYILPGGIDVHTHLDLPFGGTISNDDFDTGHKAAAFGGTTTHIDFVIQPIGGSLADGLKTWRQKADGIAQIDYGFHMAITDLRDEIMDEIPSLLEEGITSLKLFMAYKNVYMIDDSTLYRAMQKAADNGMLVMVHAENGDVEALLTPQLIAEGKTDPIYHASSRPPEIEGEATNRAIVMSGMTGCPLYIVHMTCEESIDAIRRGRSQGAPVMGETCVQYFFLTVDEHLGAPGYEGSKFVCSPPIRSEKDHAILWKAVQDGTLQHISTDHCDFWYEGGVGPWKEWMEAHNGTDWVGYEKQDPSYRRPGKELGKGNFSKIPNGMPGIEDRMMVIWEHGVNTGRLSPTKFVELMSTNPAKIFGMYPKKGTIAIGSDADLLIWDPEAKHTISAETHHMRVDYNCYEGMTVTGKPVMVYQRGKKLVDGDEWLGQNGAGEFIKRKPHAPVL</sequence>
<dbReference type="GO" id="GO:0005829">
    <property type="term" value="C:cytosol"/>
    <property type="evidence" value="ECO:0007669"/>
    <property type="project" value="TreeGrafter"/>
</dbReference>
<protein>
    <recommendedName>
        <fullName evidence="7">D-hydantoinase</fullName>
    </recommendedName>
</protein>
<dbReference type="RefSeq" id="WP_195171895.1">
    <property type="nucleotide sequence ID" value="NZ_CP062983.1"/>
</dbReference>
<dbReference type="FunFam" id="3.20.20.140:FF:000174">
    <property type="entry name" value="Dihydropyrimidinase-related protein 2"/>
    <property type="match status" value="1"/>
</dbReference>
<dbReference type="SUPFAM" id="SSF51556">
    <property type="entry name" value="Metallo-dependent hydrolases"/>
    <property type="match status" value="1"/>
</dbReference>
<dbReference type="EMBL" id="CP062983">
    <property type="protein sequence ID" value="QPC83831.1"/>
    <property type="molecule type" value="Genomic_DNA"/>
</dbReference>
<keyword evidence="4" id="KW-0479">Metal-binding</keyword>
<evidence type="ECO:0000256" key="7">
    <source>
        <dbReference type="ARBA" id="ARBA00068457"/>
    </source>
</evidence>
<evidence type="ECO:0000313" key="10">
    <source>
        <dbReference type="EMBL" id="QPC83831.1"/>
    </source>
</evidence>
<dbReference type="AlphaFoldDB" id="A0A7S8EBC7"/>
<dbReference type="KEGG" id="pmet:G4Y79_05475"/>
<dbReference type="PANTHER" id="PTHR11647:SF1">
    <property type="entry name" value="COLLAPSIN RESPONSE MEDIATOR PROTEIN"/>
    <property type="match status" value="1"/>
</dbReference>
<dbReference type="CDD" id="cd01314">
    <property type="entry name" value="D-HYD"/>
    <property type="match status" value="1"/>
</dbReference>
<dbReference type="NCBIfam" id="TIGR02033">
    <property type="entry name" value="D-hydantoinase"/>
    <property type="match status" value="1"/>
</dbReference>
<dbReference type="FunFam" id="3.20.20.140:FF:000217">
    <property type="entry name" value="Dihydropyrimidinase-related protein 1"/>
    <property type="match status" value="1"/>
</dbReference>
<dbReference type="InterPro" id="IPR011059">
    <property type="entry name" value="Metal-dep_hydrolase_composite"/>
</dbReference>
<feature type="modified residue" description="N6-carboxylysine" evidence="8">
    <location>
        <position position="149"/>
    </location>
</feature>
<evidence type="ECO:0000256" key="6">
    <source>
        <dbReference type="ARBA" id="ARBA00055040"/>
    </source>
</evidence>
<dbReference type="PANTHER" id="PTHR11647">
    <property type="entry name" value="HYDRANTOINASE/DIHYDROPYRIMIDINASE FAMILY MEMBER"/>
    <property type="match status" value="1"/>
</dbReference>
<proteinExistence type="inferred from homology"/>
<comment type="cofactor">
    <cofactor evidence="1">
        <name>Zn(2+)</name>
        <dbReference type="ChEBI" id="CHEBI:29105"/>
    </cofactor>
</comment>
<dbReference type="InterPro" id="IPR006680">
    <property type="entry name" value="Amidohydro-rel"/>
</dbReference>
<dbReference type="GO" id="GO:0016812">
    <property type="term" value="F:hydrolase activity, acting on carbon-nitrogen (but not peptide) bonds, in cyclic amides"/>
    <property type="evidence" value="ECO:0007669"/>
    <property type="project" value="TreeGrafter"/>
</dbReference>
<evidence type="ECO:0000313" key="11">
    <source>
        <dbReference type="Proteomes" id="UP000594468"/>
    </source>
</evidence>
<dbReference type="InterPro" id="IPR011778">
    <property type="entry name" value="Hydantoinase/dihydroPyrase"/>
</dbReference>
<evidence type="ECO:0000256" key="1">
    <source>
        <dbReference type="ARBA" id="ARBA00001947"/>
    </source>
</evidence>
<dbReference type="InterPro" id="IPR032466">
    <property type="entry name" value="Metal_Hydrolase"/>
</dbReference>